<protein>
    <submittedName>
        <fullName evidence="2">Glycosyltransferase family 2 protein</fullName>
        <ecNumber evidence="2">2.4.-.-</ecNumber>
    </submittedName>
</protein>
<sequence>MISIITPFYNASRFLSEAIESVINQTYHDWELILINDGSTDESKKIAKSFNDSRIRYYEQKNKGVSAARNKGLKEVKGIYFCFLDADDVMPKNSLLNRMKVFKTNPDTSFVDGKVIKMDSKLNIIEAIWTPSFFGNPFTDLIHLTGKSFFGPTWMIKSELISENHLVEGLTHGEELLFYMNLSKKSGTYSFTEEPILYYRNNPNSAMKNLKALEKGYRFIESQIKSWPGVGKSDLRIFRWKYKRAMTLAYLRKKSIQEAFKVWF</sequence>
<dbReference type="SUPFAM" id="SSF53448">
    <property type="entry name" value="Nucleotide-diphospho-sugar transferases"/>
    <property type="match status" value="1"/>
</dbReference>
<dbReference type="Pfam" id="PF00535">
    <property type="entry name" value="Glycos_transf_2"/>
    <property type="match status" value="1"/>
</dbReference>
<dbReference type="CDD" id="cd00761">
    <property type="entry name" value="Glyco_tranf_GTA_type"/>
    <property type="match status" value="1"/>
</dbReference>
<keyword evidence="2" id="KW-0328">Glycosyltransferase</keyword>
<feature type="domain" description="Glycosyltransferase 2-like" evidence="1">
    <location>
        <begin position="3"/>
        <end position="128"/>
    </location>
</feature>
<dbReference type="GO" id="GO:0016758">
    <property type="term" value="F:hexosyltransferase activity"/>
    <property type="evidence" value="ECO:0007669"/>
    <property type="project" value="UniProtKB-ARBA"/>
</dbReference>
<dbReference type="Proteomes" id="UP001230496">
    <property type="component" value="Chromosome"/>
</dbReference>
<dbReference type="EMBL" id="CP129971">
    <property type="protein sequence ID" value="WKK76890.2"/>
    <property type="molecule type" value="Genomic_DNA"/>
</dbReference>
<proteinExistence type="predicted"/>
<dbReference type="PANTHER" id="PTHR22916:SF3">
    <property type="entry name" value="UDP-GLCNAC:BETAGAL BETA-1,3-N-ACETYLGLUCOSAMINYLTRANSFERASE-LIKE PROTEIN 1"/>
    <property type="match status" value="1"/>
</dbReference>
<dbReference type="Gene3D" id="3.90.550.10">
    <property type="entry name" value="Spore Coat Polysaccharide Biosynthesis Protein SpsA, Chain A"/>
    <property type="match status" value="1"/>
</dbReference>
<evidence type="ECO:0000313" key="2">
    <source>
        <dbReference type="EMBL" id="WKK76890.2"/>
    </source>
</evidence>
<keyword evidence="2" id="KW-0808">Transferase</keyword>
<dbReference type="InterPro" id="IPR001173">
    <property type="entry name" value="Glyco_trans_2-like"/>
</dbReference>
<evidence type="ECO:0000313" key="3">
    <source>
        <dbReference type="Proteomes" id="UP001230496"/>
    </source>
</evidence>
<organism evidence="2 3">
    <name type="scientific">Marivirga salinarum</name>
    <dbReference type="NCBI Taxonomy" id="3059078"/>
    <lineage>
        <taxon>Bacteria</taxon>
        <taxon>Pseudomonadati</taxon>
        <taxon>Bacteroidota</taxon>
        <taxon>Cytophagia</taxon>
        <taxon>Cytophagales</taxon>
        <taxon>Marivirgaceae</taxon>
        <taxon>Marivirga</taxon>
    </lineage>
</organism>
<keyword evidence="3" id="KW-1185">Reference proteome</keyword>
<dbReference type="AlphaFoldDB" id="A0AA49GCC6"/>
<accession>A0AA49GCC6</accession>
<dbReference type="EC" id="2.4.-.-" evidence="2"/>
<name>A0AA49GCC6_9BACT</name>
<dbReference type="RefSeq" id="WP_308350074.1">
    <property type="nucleotide sequence ID" value="NZ_CP129971.1"/>
</dbReference>
<dbReference type="PANTHER" id="PTHR22916">
    <property type="entry name" value="GLYCOSYLTRANSFERASE"/>
    <property type="match status" value="1"/>
</dbReference>
<reference evidence="2 3" key="1">
    <citation type="submission" date="2023-08" db="EMBL/GenBank/DDBJ databases">
        <title>Comparative genomics and taxonomic characterization of three novel marine species of genus Marivirga.</title>
        <authorList>
            <person name="Muhammad N."/>
            <person name="Kim S.-G."/>
        </authorList>
    </citation>
    <scope>NUCLEOTIDE SEQUENCE [LARGE SCALE GENOMIC DNA]</scope>
    <source>
        <strain evidence="2 3">BDSF4-3</strain>
    </source>
</reference>
<dbReference type="KEGG" id="msaa:QYS49_06430"/>
<dbReference type="InterPro" id="IPR029044">
    <property type="entry name" value="Nucleotide-diphossugar_trans"/>
</dbReference>
<gene>
    <name evidence="2" type="ORF">QYS49_06430</name>
</gene>
<evidence type="ECO:0000259" key="1">
    <source>
        <dbReference type="Pfam" id="PF00535"/>
    </source>
</evidence>